<evidence type="ECO:0000313" key="4">
    <source>
        <dbReference type="EMBL" id="QCI57973.1"/>
    </source>
</evidence>
<evidence type="ECO:0000256" key="1">
    <source>
        <dbReference type="PIRSR" id="PIRSR014972-1"/>
    </source>
</evidence>
<dbReference type="SUPFAM" id="SSF54637">
    <property type="entry name" value="Thioesterase/thiol ester dehydrase-isomerase"/>
    <property type="match status" value="1"/>
</dbReference>
<feature type="active site" evidence="1">
    <location>
        <position position="67"/>
    </location>
</feature>
<keyword evidence="5" id="KW-1185">Reference proteome</keyword>
<feature type="binding site" evidence="2">
    <location>
        <position position="113"/>
    </location>
    <ligand>
        <name>substrate</name>
    </ligand>
</feature>
<dbReference type="GeneID" id="89522894"/>
<dbReference type="AlphaFoldDB" id="A0A4D7AJR8"/>
<feature type="binding site" evidence="2">
    <location>
        <position position="60"/>
    </location>
    <ligand>
        <name>CoA</name>
        <dbReference type="ChEBI" id="CHEBI:57287"/>
    </ligand>
</feature>
<feature type="binding site" evidence="2">
    <location>
        <position position="60"/>
    </location>
    <ligand>
        <name>substrate</name>
    </ligand>
</feature>
<evidence type="ECO:0000313" key="5">
    <source>
        <dbReference type="Proteomes" id="UP000298642"/>
    </source>
</evidence>
<name>A0A4D7AJR8_9FIRM</name>
<dbReference type="PANTHER" id="PTHR36934">
    <property type="entry name" value="BLR0278 PROTEIN"/>
    <property type="match status" value="1"/>
</dbReference>
<reference evidence="5" key="1">
    <citation type="submission" date="2018-12" db="EMBL/GenBank/DDBJ databases">
        <title>Dusodibacter welbiota gen. nov., sp. nov., isolated from human faeces and emended description of the Oscillibacter genus.</title>
        <authorList>
            <person name="Le Roy T."/>
            <person name="Van der Smissen P."/>
            <person name="Delzenne N."/>
            <person name="Muccioli G."/>
            <person name="Collet J.F."/>
            <person name="Cani P.D."/>
        </authorList>
    </citation>
    <scope>NUCLEOTIDE SEQUENCE [LARGE SCALE GENOMIC DNA]</scope>
    <source>
        <strain evidence="5">J115</strain>
    </source>
</reference>
<dbReference type="Pfam" id="PF22636">
    <property type="entry name" value="FlK"/>
    <property type="match status" value="1"/>
</dbReference>
<feature type="active site" evidence="1">
    <location>
        <position position="41"/>
    </location>
</feature>
<proteinExistence type="predicted"/>
<gene>
    <name evidence="4" type="ORF">EIO64_01010</name>
</gene>
<evidence type="ECO:0000256" key="2">
    <source>
        <dbReference type="PIRSR" id="PIRSR014972-2"/>
    </source>
</evidence>
<feature type="active site" evidence="1">
    <location>
        <position position="33"/>
    </location>
</feature>
<dbReference type="KEGG" id="obj:EIO64_01010"/>
<dbReference type="EMBL" id="CP034413">
    <property type="protein sequence ID" value="QCI57973.1"/>
    <property type="molecule type" value="Genomic_DNA"/>
</dbReference>
<evidence type="ECO:0000259" key="3">
    <source>
        <dbReference type="Pfam" id="PF22636"/>
    </source>
</evidence>
<dbReference type="PANTHER" id="PTHR36934:SF1">
    <property type="entry name" value="THIOESTERASE DOMAIN-CONTAINING PROTEIN"/>
    <property type="match status" value="1"/>
</dbReference>
<accession>A0A4D7AJR8</accession>
<dbReference type="PIRSF" id="PIRSF014972">
    <property type="entry name" value="FlK"/>
    <property type="match status" value="1"/>
</dbReference>
<dbReference type="InterPro" id="IPR029069">
    <property type="entry name" value="HotDog_dom_sf"/>
</dbReference>
<feature type="domain" description="Fluoroacetyl-CoA-specific thioesterase-like" evidence="3">
    <location>
        <begin position="14"/>
        <end position="119"/>
    </location>
</feature>
<dbReference type="Gene3D" id="3.10.129.10">
    <property type="entry name" value="Hotdog Thioesterase"/>
    <property type="match status" value="1"/>
</dbReference>
<dbReference type="Proteomes" id="UP000298642">
    <property type="component" value="Chromosome"/>
</dbReference>
<dbReference type="InterPro" id="IPR054485">
    <property type="entry name" value="FlK-like_dom"/>
</dbReference>
<dbReference type="InterPro" id="IPR025540">
    <property type="entry name" value="FlK"/>
</dbReference>
<sequence length="132" mass="13998">MILIGTKCRLEQTVTDALTAANVGSGALPVFGTPYMSALMENAAMTCLQSFLEEGQGSVGTHLDISHDAPTPIGMKVWAEAEITAVSENGKMVDFAVKAWDESGPIGSGTHTRAIVKNEKFLAKCNAKLEKK</sequence>
<organism evidence="4 5">
    <name type="scientific">Dysosmobacter welbionis</name>
    <dbReference type="NCBI Taxonomy" id="2093857"/>
    <lineage>
        <taxon>Bacteria</taxon>
        <taxon>Bacillati</taxon>
        <taxon>Bacillota</taxon>
        <taxon>Clostridia</taxon>
        <taxon>Eubacteriales</taxon>
        <taxon>Oscillospiraceae</taxon>
        <taxon>Dysosmobacter</taxon>
    </lineage>
</organism>
<dbReference type="RefSeq" id="WP_025543991.1">
    <property type="nucleotide sequence ID" value="NZ_CAUWCU010000030.1"/>
</dbReference>
<protein>
    <submittedName>
        <fullName evidence="4">Thioesterase family protein</fullName>
    </submittedName>
</protein>